<evidence type="ECO:0000313" key="3">
    <source>
        <dbReference type="Proteomes" id="UP000865968"/>
    </source>
</evidence>
<dbReference type="NCBIfam" id="TIGR02601">
    <property type="entry name" value="autotrns_rpt"/>
    <property type="match status" value="1"/>
</dbReference>
<reference evidence="2" key="1">
    <citation type="journal article" date="2018" name="Genome Biol.">
        <title>SKESA: strategic k-mer extension for scrupulous assemblies.</title>
        <authorList>
            <person name="Souvorov A."/>
            <person name="Agarwala R."/>
            <person name="Lipman D.J."/>
        </authorList>
    </citation>
    <scope>NUCLEOTIDE SEQUENCE</scope>
    <source>
        <strain evidence="2">Morganella morganii ARLG-3209</strain>
    </source>
</reference>
<protein>
    <submittedName>
        <fullName evidence="2">Autotransporter outer membrane beta-barrel domain-containing protein</fullName>
    </submittedName>
</protein>
<proteinExistence type="predicted"/>
<comment type="caution">
    <text evidence="2">The sequence shown here is derived from an EMBL/GenBank/DDBJ whole genome shotgun (WGS) entry which is preliminary data.</text>
</comment>
<evidence type="ECO:0000313" key="2">
    <source>
        <dbReference type="EMBL" id="HAT3811115.1"/>
    </source>
</evidence>
<sequence length="439" mass="43113">LDSTQKLGADLAVGIADNSALTLSDLAGFDHALTGSGTLNISRHNAADTFDFGSKTGTAFAGNVSLKNTTFDLTAGNTAALSNATLTAGTDSTVRAGQQDSTLHNLTVDGGTLEFEGGAPQSKATGIINADTLALNKGTVSVSGTAEWNNEAPALSLLEQDRGNIMQTLINAGQVSGTTADIGLVINGVTVGSDNQAVQSAVKQDGTTVANATHNYGLSTANNSGGHGLFVKYKLSALELLTDGTDALRLTTEAGADANRTLSALLTGSGGLQVDASRGALTLANSNNSYRGITTVTAGILKLGADNALGQTSSLKVNTGAAANLAGHTQTTGALENAGLVTLGNGGVLNSGAMSNSGTVDLTGGTLNLSAGGTSSATGGLTGNGTLSVTGGDLSVSAANSSLAGTTQIGKNASVTLRDNGTLGTAAVAVTGTLNLLAD</sequence>
<dbReference type="AlphaFoldDB" id="A0AAN5MKZ6"/>
<feature type="non-terminal residue" evidence="2">
    <location>
        <position position="439"/>
    </location>
</feature>
<keyword evidence="1" id="KW-0732">Signal</keyword>
<organism evidence="2 3">
    <name type="scientific">Morganella morganii</name>
    <name type="common">Proteus morganii</name>
    <dbReference type="NCBI Taxonomy" id="582"/>
    <lineage>
        <taxon>Bacteria</taxon>
        <taxon>Pseudomonadati</taxon>
        <taxon>Pseudomonadota</taxon>
        <taxon>Gammaproteobacteria</taxon>
        <taxon>Enterobacterales</taxon>
        <taxon>Morganellaceae</taxon>
        <taxon>Morganella</taxon>
    </lineage>
</organism>
<gene>
    <name evidence="2" type="ORF">I8608_004038</name>
</gene>
<dbReference type="InterPro" id="IPR013425">
    <property type="entry name" value="Autotrns_rpt"/>
</dbReference>
<dbReference type="Proteomes" id="UP000865968">
    <property type="component" value="Unassembled WGS sequence"/>
</dbReference>
<evidence type="ECO:0000256" key="1">
    <source>
        <dbReference type="ARBA" id="ARBA00022729"/>
    </source>
</evidence>
<feature type="non-terminal residue" evidence="2">
    <location>
        <position position="1"/>
    </location>
</feature>
<reference evidence="2" key="2">
    <citation type="submission" date="2020-10" db="EMBL/GenBank/DDBJ databases">
        <authorList>
            <consortium name="NCBI Pathogen Detection Project"/>
        </authorList>
    </citation>
    <scope>NUCLEOTIDE SEQUENCE</scope>
    <source>
        <strain evidence="2">Morganella morganii ARLG-3209</strain>
    </source>
</reference>
<name>A0AAN5MKZ6_MORMO</name>
<dbReference type="EMBL" id="DACSWI010000028">
    <property type="protein sequence ID" value="HAT3811115.1"/>
    <property type="molecule type" value="Genomic_DNA"/>
</dbReference>
<accession>A0AAN5MKZ6</accession>